<dbReference type="OrthoDB" id="2649667at2759"/>
<accession>A0A0C3BIZ0</accession>
<feature type="compositionally biased region" description="Basic residues" evidence="8">
    <location>
        <begin position="223"/>
        <end position="236"/>
    </location>
</feature>
<dbReference type="GO" id="GO:0016787">
    <property type="term" value="F:hydrolase activity"/>
    <property type="evidence" value="ECO:0007669"/>
    <property type="project" value="UniProtKB-KW"/>
</dbReference>
<dbReference type="InterPro" id="IPR027806">
    <property type="entry name" value="HARBI1_dom"/>
</dbReference>
<gene>
    <name evidence="10" type="ORF">PILCRDRAFT_76885</name>
</gene>
<keyword evidence="7" id="KW-0539">Nucleus</keyword>
<evidence type="ECO:0000256" key="4">
    <source>
        <dbReference type="ARBA" id="ARBA00022722"/>
    </source>
</evidence>
<evidence type="ECO:0000256" key="2">
    <source>
        <dbReference type="ARBA" id="ARBA00004123"/>
    </source>
</evidence>
<keyword evidence="5" id="KW-0479">Metal-binding</keyword>
<dbReference type="PANTHER" id="PTHR22930">
    <property type="match status" value="1"/>
</dbReference>
<feature type="region of interest" description="Disordered" evidence="8">
    <location>
        <begin position="186"/>
        <end position="236"/>
    </location>
</feature>
<dbReference type="Proteomes" id="UP000054166">
    <property type="component" value="Unassembled WGS sequence"/>
</dbReference>
<keyword evidence="4" id="KW-0540">Nuclease</keyword>
<feature type="compositionally biased region" description="Acidic residues" evidence="8">
    <location>
        <begin position="186"/>
        <end position="195"/>
    </location>
</feature>
<reference evidence="10 11" key="1">
    <citation type="submission" date="2014-04" db="EMBL/GenBank/DDBJ databases">
        <authorList>
            <consortium name="DOE Joint Genome Institute"/>
            <person name="Kuo A."/>
            <person name="Tarkka M."/>
            <person name="Buscot F."/>
            <person name="Kohler A."/>
            <person name="Nagy L.G."/>
            <person name="Floudas D."/>
            <person name="Copeland A."/>
            <person name="Barry K.W."/>
            <person name="Cichocki N."/>
            <person name="Veneault-Fourrey C."/>
            <person name="LaButti K."/>
            <person name="Lindquist E.A."/>
            <person name="Lipzen A."/>
            <person name="Lundell T."/>
            <person name="Morin E."/>
            <person name="Murat C."/>
            <person name="Sun H."/>
            <person name="Tunlid A."/>
            <person name="Henrissat B."/>
            <person name="Grigoriev I.V."/>
            <person name="Hibbett D.S."/>
            <person name="Martin F."/>
            <person name="Nordberg H.P."/>
            <person name="Cantor M.N."/>
            <person name="Hua S.X."/>
        </authorList>
    </citation>
    <scope>NUCLEOTIDE SEQUENCE [LARGE SCALE GENOMIC DNA]</scope>
    <source>
        <strain evidence="10 11">F 1598</strain>
    </source>
</reference>
<keyword evidence="6" id="KW-0378">Hydrolase</keyword>
<name>A0A0C3BIZ0_PILCF</name>
<dbReference type="STRING" id="765440.A0A0C3BIZ0"/>
<evidence type="ECO:0000256" key="1">
    <source>
        <dbReference type="ARBA" id="ARBA00001968"/>
    </source>
</evidence>
<dbReference type="EMBL" id="KN833026">
    <property type="protein sequence ID" value="KIM77327.1"/>
    <property type="molecule type" value="Genomic_DNA"/>
</dbReference>
<evidence type="ECO:0000256" key="6">
    <source>
        <dbReference type="ARBA" id="ARBA00022801"/>
    </source>
</evidence>
<feature type="domain" description="DDE Tnp4" evidence="9">
    <location>
        <begin position="35"/>
        <end position="169"/>
    </location>
</feature>
<evidence type="ECO:0000313" key="11">
    <source>
        <dbReference type="Proteomes" id="UP000054166"/>
    </source>
</evidence>
<comment type="similarity">
    <text evidence="3">Belongs to the HARBI1 family.</text>
</comment>
<dbReference type="Pfam" id="PF13359">
    <property type="entry name" value="DDE_Tnp_4"/>
    <property type="match status" value="1"/>
</dbReference>
<evidence type="ECO:0000259" key="9">
    <source>
        <dbReference type="Pfam" id="PF13359"/>
    </source>
</evidence>
<evidence type="ECO:0000256" key="7">
    <source>
        <dbReference type="ARBA" id="ARBA00023242"/>
    </source>
</evidence>
<dbReference type="GO" id="GO:0005634">
    <property type="term" value="C:nucleus"/>
    <property type="evidence" value="ECO:0007669"/>
    <property type="project" value="UniProtKB-SubCell"/>
</dbReference>
<organism evidence="10 11">
    <name type="scientific">Piloderma croceum (strain F 1598)</name>
    <dbReference type="NCBI Taxonomy" id="765440"/>
    <lineage>
        <taxon>Eukaryota</taxon>
        <taxon>Fungi</taxon>
        <taxon>Dikarya</taxon>
        <taxon>Basidiomycota</taxon>
        <taxon>Agaricomycotina</taxon>
        <taxon>Agaricomycetes</taxon>
        <taxon>Agaricomycetidae</taxon>
        <taxon>Atheliales</taxon>
        <taxon>Atheliaceae</taxon>
        <taxon>Piloderma</taxon>
    </lineage>
</organism>
<dbReference type="InParanoid" id="A0A0C3BIZ0"/>
<keyword evidence="11" id="KW-1185">Reference proteome</keyword>
<dbReference type="GO" id="GO:0004518">
    <property type="term" value="F:nuclease activity"/>
    <property type="evidence" value="ECO:0007669"/>
    <property type="project" value="UniProtKB-KW"/>
</dbReference>
<comment type="cofactor">
    <cofactor evidence="1">
        <name>a divalent metal cation</name>
        <dbReference type="ChEBI" id="CHEBI:60240"/>
    </cofactor>
</comment>
<evidence type="ECO:0000256" key="8">
    <source>
        <dbReference type="SAM" id="MobiDB-lite"/>
    </source>
</evidence>
<protein>
    <recommendedName>
        <fullName evidence="9">DDE Tnp4 domain-containing protein</fullName>
    </recommendedName>
</protein>
<dbReference type="HOGENOM" id="CLU_018552_2_1_1"/>
<evidence type="ECO:0000256" key="3">
    <source>
        <dbReference type="ARBA" id="ARBA00006958"/>
    </source>
</evidence>
<dbReference type="AlphaFoldDB" id="A0A0C3BIZ0"/>
<comment type="subcellular location">
    <subcellularLocation>
        <location evidence="2">Nucleus</location>
    </subcellularLocation>
</comment>
<sequence length="236" mass="27504">MSEAVCLPTPEEKSKAKDWVEAHSCRAWRHGCIFVDGTLIPLHDQPHWYGESYFDWKCNYSLNIQVCYHLNQAWNWYSAQEHDTILEENEFVWADLAYPLETWVVSPYKKPERDIPKNEEFNNHLSMVRIHSKHVIGFLKGRFHSLKHLQLHISDERSQKFATYWIAACIGVYAFIMQCEDEEQEDVDSDFEDPFIAEGLSPSSSSSDSEPTPQSHQGNTSQRRLHATKAKCKKLK</sequence>
<dbReference type="GO" id="GO:0046872">
    <property type="term" value="F:metal ion binding"/>
    <property type="evidence" value="ECO:0007669"/>
    <property type="project" value="UniProtKB-KW"/>
</dbReference>
<dbReference type="InterPro" id="IPR045249">
    <property type="entry name" value="HARBI1-like"/>
</dbReference>
<dbReference type="PANTHER" id="PTHR22930:SF85">
    <property type="entry name" value="GH03217P-RELATED"/>
    <property type="match status" value="1"/>
</dbReference>
<proteinExistence type="inferred from homology"/>
<reference evidence="11" key="2">
    <citation type="submission" date="2015-01" db="EMBL/GenBank/DDBJ databases">
        <title>Evolutionary Origins and Diversification of the Mycorrhizal Mutualists.</title>
        <authorList>
            <consortium name="DOE Joint Genome Institute"/>
            <consortium name="Mycorrhizal Genomics Consortium"/>
            <person name="Kohler A."/>
            <person name="Kuo A."/>
            <person name="Nagy L.G."/>
            <person name="Floudas D."/>
            <person name="Copeland A."/>
            <person name="Barry K.W."/>
            <person name="Cichocki N."/>
            <person name="Veneault-Fourrey C."/>
            <person name="LaButti K."/>
            <person name="Lindquist E.A."/>
            <person name="Lipzen A."/>
            <person name="Lundell T."/>
            <person name="Morin E."/>
            <person name="Murat C."/>
            <person name="Riley R."/>
            <person name="Ohm R."/>
            <person name="Sun H."/>
            <person name="Tunlid A."/>
            <person name="Henrissat B."/>
            <person name="Grigoriev I.V."/>
            <person name="Hibbett D.S."/>
            <person name="Martin F."/>
        </authorList>
    </citation>
    <scope>NUCLEOTIDE SEQUENCE [LARGE SCALE GENOMIC DNA]</scope>
    <source>
        <strain evidence="11">F 1598</strain>
    </source>
</reference>
<evidence type="ECO:0000313" key="10">
    <source>
        <dbReference type="EMBL" id="KIM77327.1"/>
    </source>
</evidence>
<evidence type="ECO:0000256" key="5">
    <source>
        <dbReference type="ARBA" id="ARBA00022723"/>
    </source>
</evidence>
<feature type="compositionally biased region" description="Low complexity" evidence="8">
    <location>
        <begin position="201"/>
        <end position="215"/>
    </location>
</feature>